<protein>
    <recommendedName>
        <fullName evidence="4">Type IV pilin accessory protein</fullName>
    </recommendedName>
</protein>
<sequence>MESRFHFAIRRCFFHLLASVVIAVIIAAFVYFFLYPTPYQYVLSISSIFFVLLAVDVVCGPLMTLLISNPKKSKKETILDFSLVGILQIAALIYGLHFIWLGRPVVLAFEIDRIAVITANEIEKDKLHESGIGIQSIPWHGVIKVNTRRAKNSDEMFESIDMEAAGISPGGRPGWWLPWDSAKSAMSERAKPVADLLQRRPQDADVLKTAIKKTGFDIAQLRYLPLTSSKTTEWIVLLDTQLNIVGYAPVDGF</sequence>
<feature type="transmembrane region" description="Helical" evidence="1">
    <location>
        <begin position="78"/>
        <end position="100"/>
    </location>
</feature>
<keyword evidence="1" id="KW-1133">Transmembrane helix</keyword>
<evidence type="ECO:0000313" key="2">
    <source>
        <dbReference type="EMBL" id="SFU36416.1"/>
    </source>
</evidence>
<accession>A0A1I7FK43</accession>
<evidence type="ECO:0000256" key="1">
    <source>
        <dbReference type="SAM" id="Phobius"/>
    </source>
</evidence>
<proteinExistence type="predicted"/>
<dbReference type="AlphaFoldDB" id="A0A1I7FK43"/>
<dbReference type="STRING" id="343013.SAMN04489707_1002112"/>
<reference evidence="2 3" key="1">
    <citation type="submission" date="2016-10" db="EMBL/GenBank/DDBJ databases">
        <authorList>
            <person name="de Groot N.N."/>
        </authorList>
    </citation>
    <scope>NUCLEOTIDE SEQUENCE [LARGE SCALE GENOMIC DNA]</scope>
    <source>
        <strain evidence="2 3">R-24608</strain>
    </source>
</reference>
<feature type="transmembrane region" description="Helical" evidence="1">
    <location>
        <begin position="41"/>
        <end position="66"/>
    </location>
</feature>
<dbReference type="Proteomes" id="UP000183656">
    <property type="component" value="Unassembled WGS sequence"/>
</dbReference>
<dbReference type="EMBL" id="FPBX01000002">
    <property type="protein sequence ID" value="SFU36416.1"/>
    <property type="molecule type" value="Genomic_DNA"/>
</dbReference>
<evidence type="ECO:0000313" key="3">
    <source>
        <dbReference type="Proteomes" id="UP000183656"/>
    </source>
</evidence>
<name>A0A1I7FK43_9BURK</name>
<keyword evidence="3" id="KW-1185">Reference proteome</keyword>
<keyword evidence="1" id="KW-0812">Transmembrane</keyword>
<feature type="transmembrane region" description="Helical" evidence="1">
    <location>
        <begin position="12"/>
        <end position="35"/>
    </location>
</feature>
<keyword evidence="1" id="KW-0472">Membrane</keyword>
<organism evidence="2 3">
    <name type="scientific">Paenacidovorax caeni</name>
    <dbReference type="NCBI Taxonomy" id="343013"/>
    <lineage>
        <taxon>Bacteria</taxon>
        <taxon>Pseudomonadati</taxon>
        <taxon>Pseudomonadota</taxon>
        <taxon>Betaproteobacteria</taxon>
        <taxon>Burkholderiales</taxon>
        <taxon>Comamonadaceae</taxon>
        <taxon>Paenacidovorax</taxon>
    </lineage>
</organism>
<evidence type="ECO:0008006" key="4">
    <source>
        <dbReference type="Google" id="ProtNLM"/>
    </source>
</evidence>
<gene>
    <name evidence="2" type="ORF">SAMN04489707_1002112</name>
</gene>